<dbReference type="PANTHER" id="PTHR11203:SF37">
    <property type="entry name" value="INTEGRATOR COMPLEX SUBUNIT 11"/>
    <property type="match status" value="1"/>
</dbReference>
<dbReference type="EMBL" id="PFAQ01000017">
    <property type="protein sequence ID" value="PIT95146.1"/>
    <property type="molecule type" value="Genomic_DNA"/>
</dbReference>
<feature type="domain" description="Metallo-beta-lactamase" evidence="2">
    <location>
        <begin position="14"/>
        <end position="233"/>
    </location>
</feature>
<keyword evidence="1 4" id="KW-0378">Hydrolase</keyword>
<evidence type="ECO:0000259" key="3">
    <source>
        <dbReference type="SMART" id="SM01027"/>
    </source>
</evidence>
<dbReference type="Pfam" id="PF07521">
    <property type="entry name" value="RMMBL"/>
    <property type="match status" value="1"/>
</dbReference>
<evidence type="ECO:0000313" key="5">
    <source>
        <dbReference type="Proteomes" id="UP000228900"/>
    </source>
</evidence>
<dbReference type="Gene3D" id="3.60.15.10">
    <property type="entry name" value="Ribonuclease Z/Hydroxyacylglutathione hydrolase-like"/>
    <property type="match status" value="1"/>
</dbReference>
<gene>
    <name evidence="4" type="ORF">COT98_00960</name>
</gene>
<proteinExistence type="predicted"/>
<evidence type="ECO:0000259" key="2">
    <source>
        <dbReference type="SMART" id="SM00849"/>
    </source>
</evidence>
<organism evidence="4 5">
    <name type="scientific">Candidatus Falkowbacteria bacterium CG10_big_fil_rev_8_21_14_0_10_39_9</name>
    <dbReference type="NCBI Taxonomy" id="1974566"/>
    <lineage>
        <taxon>Bacteria</taxon>
        <taxon>Candidatus Falkowiibacteriota</taxon>
    </lineage>
</organism>
<dbReference type="Pfam" id="PF00753">
    <property type="entry name" value="Lactamase_B"/>
    <property type="match status" value="1"/>
</dbReference>
<dbReference type="Proteomes" id="UP000228900">
    <property type="component" value="Unassembled WGS sequence"/>
</dbReference>
<dbReference type="InterPro" id="IPR050698">
    <property type="entry name" value="MBL"/>
</dbReference>
<evidence type="ECO:0000313" key="4">
    <source>
        <dbReference type="EMBL" id="PIT95146.1"/>
    </source>
</evidence>
<dbReference type="CDD" id="cd16295">
    <property type="entry name" value="TTHA0252-CPSF-like_MBL-fold"/>
    <property type="match status" value="1"/>
</dbReference>
<dbReference type="AlphaFoldDB" id="A0A2M6WQY9"/>
<dbReference type="InterPro" id="IPR001279">
    <property type="entry name" value="Metallo-B-lactamas"/>
</dbReference>
<dbReference type="GO" id="GO:0016787">
    <property type="term" value="F:hydrolase activity"/>
    <property type="evidence" value="ECO:0007669"/>
    <property type="project" value="UniProtKB-KW"/>
</dbReference>
<dbReference type="SUPFAM" id="SSF56281">
    <property type="entry name" value="Metallo-hydrolase/oxidoreductase"/>
    <property type="match status" value="1"/>
</dbReference>
<dbReference type="SMART" id="SM01027">
    <property type="entry name" value="Beta-Casp"/>
    <property type="match status" value="1"/>
</dbReference>
<feature type="domain" description="Beta-Casp" evidence="3">
    <location>
        <begin position="244"/>
        <end position="369"/>
    </location>
</feature>
<dbReference type="InterPro" id="IPR036866">
    <property type="entry name" value="RibonucZ/Hydroxyglut_hydro"/>
</dbReference>
<evidence type="ECO:0000256" key="1">
    <source>
        <dbReference type="ARBA" id="ARBA00022801"/>
    </source>
</evidence>
<dbReference type="Gene3D" id="3.40.50.10890">
    <property type="match status" value="1"/>
</dbReference>
<reference evidence="5" key="1">
    <citation type="submission" date="2017-09" db="EMBL/GenBank/DDBJ databases">
        <title>Depth-based differentiation of microbial function through sediment-hosted aquifers and enrichment of novel symbionts in the deep terrestrial subsurface.</title>
        <authorList>
            <person name="Probst A.J."/>
            <person name="Ladd B."/>
            <person name="Jarett J.K."/>
            <person name="Geller-Mcgrath D.E."/>
            <person name="Sieber C.M.K."/>
            <person name="Emerson J.B."/>
            <person name="Anantharaman K."/>
            <person name="Thomas B.C."/>
            <person name="Malmstrom R."/>
            <person name="Stieglmeier M."/>
            <person name="Klingl A."/>
            <person name="Woyke T."/>
            <person name="Ryan C.M."/>
            <person name="Banfield J.F."/>
        </authorList>
    </citation>
    <scope>NUCLEOTIDE SEQUENCE [LARGE SCALE GENOMIC DNA]</scope>
</reference>
<dbReference type="PANTHER" id="PTHR11203">
    <property type="entry name" value="CLEAVAGE AND POLYADENYLATION SPECIFICITY FACTOR FAMILY MEMBER"/>
    <property type="match status" value="1"/>
</dbReference>
<name>A0A2M6WQY9_9BACT</name>
<sequence>MIKLSFHGACREVTGSCNLLDHEGKKFLVDCGIFQGERFAAERNLEDFHFDPAEIKYVFLTHAHVDHCGRLPKLYKDGFRGQIFCTEPTRDLVEIMLLDAARIIAHEALAGGHEALYTEEDVAGLMNHFELLPYDQISFIDDNIKVKFRDAGHILGSAFIEFYILDEGREKKLVFSGDLGNSPSPIIRDLEFADGADYVVAESTYASGVHETKEAGVEKLREAIIETVGLGGVLMIPIFVIEKTQEILFELNYLMENKKIPRVPIFLDSPLAIRAVEIYRHFEDLYNRNSWNLIQSGDDIFDFPGLKFTLTKEESKKINVTQPPKVILASSGMCVGGRIPFHLKLNLDNKRNHLLFVAYQAQGSLGRKIMQGDRTVFIDNQSVEVLAKVSVINSFSSHADGPRIMDWLQHIKGPKPKTIFVSHGEEESSQFLAEKVIKDLKVKAVVPESGMVYEL</sequence>
<dbReference type="Pfam" id="PF10996">
    <property type="entry name" value="Beta-Casp"/>
    <property type="match status" value="1"/>
</dbReference>
<dbReference type="GO" id="GO:0004521">
    <property type="term" value="F:RNA endonuclease activity"/>
    <property type="evidence" value="ECO:0007669"/>
    <property type="project" value="TreeGrafter"/>
</dbReference>
<comment type="caution">
    <text evidence="4">The sequence shown here is derived from an EMBL/GenBank/DDBJ whole genome shotgun (WGS) entry which is preliminary data.</text>
</comment>
<dbReference type="SMART" id="SM00849">
    <property type="entry name" value="Lactamase_B"/>
    <property type="match status" value="1"/>
</dbReference>
<protein>
    <submittedName>
        <fullName evidence="4">MBL fold hydrolase</fullName>
    </submittedName>
</protein>
<dbReference type="InterPro" id="IPR011108">
    <property type="entry name" value="RMMBL"/>
</dbReference>
<dbReference type="InterPro" id="IPR022712">
    <property type="entry name" value="Beta_Casp"/>
</dbReference>
<accession>A0A2M6WQY9</accession>